<accession>A0A447KS34</accession>
<reference evidence="1 2" key="1">
    <citation type="submission" date="2018-12" db="EMBL/GenBank/DDBJ databases">
        <authorList>
            <consortium name="Pathogen Informatics"/>
        </authorList>
    </citation>
    <scope>NUCLEOTIDE SEQUENCE [LARGE SCALE GENOMIC DNA]</scope>
    <source>
        <strain evidence="1 2">NCTC11214</strain>
    </source>
</reference>
<sequence>MPNACWNALSENSAAMLILSKNASNTQANSAIGTDQRTRCG</sequence>
<proteinExistence type="predicted"/>
<evidence type="ECO:0000313" key="2">
    <source>
        <dbReference type="Proteomes" id="UP000281391"/>
    </source>
</evidence>
<dbReference type="AlphaFoldDB" id="A0A447KS34"/>
<name>A0A447KS34_SEROD</name>
<protein>
    <submittedName>
        <fullName evidence="1">Uncharacterized protein</fullName>
    </submittedName>
</protein>
<gene>
    <name evidence="1" type="ORF">NCTC11214_02664</name>
</gene>
<evidence type="ECO:0000313" key="1">
    <source>
        <dbReference type="EMBL" id="VDZ58085.1"/>
    </source>
</evidence>
<dbReference type="Proteomes" id="UP000281391">
    <property type="component" value="Chromosome"/>
</dbReference>
<dbReference type="EMBL" id="LR134117">
    <property type="protein sequence ID" value="VDZ58085.1"/>
    <property type="molecule type" value="Genomic_DNA"/>
</dbReference>
<organism evidence="1 2">
    <name type="scientific">Serratia odorifera</name>
    <dbReference type="NCBI Taxonomy" id="618"/>
    <lineage>
        <taxon>Bacteria</taxon>
        <taxon>Pseudomonadati</taxon>
        <taxon>Pseudomonadota</taxon>
        <taxon>Gammaproteobacteria</taxon>
        <taxon>Enterobacterales</taxon>
        <taxon>Yersiniaceae</taxon>
        <taxon>Serratia</taxon>
    </lineage>
</organism>
<dbReference type="KEGG" id="sof:NCTC11214_02664"/>